<organism evidence="2 3">
    <name type="scientific">Acanthocheilonema viteae</name>
    <name type="common">Filarial nematode worm</name>
    <name type="synonym">Dipetalonema viteae</name>
    <dbReference type="NCBI Taxonomy" id="6277"/>
    <lineage>
        <taxon>Eukaryota</taxon>
        <taxon>Metazoa</taxon>
        <taxon>Ecdysozoa</taxon>
        <taxon>Nematoda</taxon>
        <taxon>Chromadorea</taxon>
        <taxon>Rhabditida</taxon>
        <taxon>Spirurina</taxon>
        <taxon>Spiruromorpha</taxon>
        <taxon>Filarioidea</taxon>
        <taxon>Onchocercidae</taxon>
        <taxon>Acanthocheilonema</taxon>
    </lineage>
</organism>
<feature type="region of interest" description="Disordered" evidence="1">
    <location>
        <begin position="195"/>
        <end position="249"/>
    </location>
</feature>
<feature type="compositionally biased region" description="Basic residues" evidence="1">
    <location>
        <begin position="227"/>
        <end position="239"/>
    </location>
</feature>
<sequence>MPARKSADEIPAEKSSELKHLQDSLTRFFTPTNRRRSRVAQSSFSLESFEPGASSRTTWKSIDSKKDSSKERTRRSPRSIRKISAKDIKKNVISGDINKTGGNRIHHFSAISIDTKHGDLQSTPPQPFTSSSLKSGQSTPSPHRRTDALFDALSPYFSAASEKRRTFSKGQYVHLSGGRTRTKSGESSVIHEEGAFSPSCVQQPHTSAAATSSESQDELPGTEQRRNIIRPARKRRHLTHVSEPATSYQNVPSSMCARINENAEERHSVRNTSLFPIECSSRSSGLRHLPLQSSSSLKSLVPKGLVSQRRLRTASIIRKAKSHKTRLKLRQSLSPRIVTRKRVVSLRQPHLDELNMSGRTVSLAEPVTITSEDRELYNAARNLAGLGYLRKGSRAIYPIYCKIGQDCNRGLSFTNYTLQNSFNFGFIFRSQLSVADSKKGENITSKELFETIMLQGNESYLLDPCMGELLPLYLNVSDLGLFCHVGEVAFHPPVPADLVSLFCLEMLVIKCSNAFSSFAALGGKSALAAIKQPRSNGQRAFTDLKEIAIRKPRRPCAFYNEQHWDSNFEVYPP</sequence>
<dbReference type="EMBL" id="UPTC01000183">
    <property type="protein sequence ID" value="VBB27111.1"/>
    <property type="molecule type" value="Genomic_DNA"/>
</dbReference>
<evidence type="ECO:0000313" key="2">
    <source>
        <dbReference type="EMBL" id="VBB27111.1"/>
    </source>
</evidence>
<feature type="compositionally biased region" description="Basic and acidic residues" evidence="1">
    <location>
        <begin position="62"/>
        <end position="71"/>
    </location>
</feature>
<feature type="compositionally biased region" description="Basic residues" evidence="1">
    <location>
        <begin position="72"/>
        <end position="83"/>
    </location>
</feature>
<protein>
    <submittedName>
        <fullName evidence="2">Uncharacterized protein</fullName>
    </submittedName>
</protein>
<dbReference type="AlphaFoldDB" id="A0A498S1H9"/>
<accession>A0A498S1H9</accession>
<name>A0A498S1H9_ACAVI</name>
<keyword evidence="3" id="KW-1185">Reference proteome</keyword>
<dbReference type="Proteomes" id="UP000276991">
    <property type="component" value="Unassembled WGS sequence"/>
</dbReference>
<evidence type="ECO:0000313" key="3">
    <source>
        <dbReference type="Proteomes" id="UP000276991"/>
    </source>
</evidence>
<feature type="region of interest" description="Disordered" evidence="1">
    <location>
        <begin position="116"/>
        <end position="146"/>
    </location>
</feature>
<feature type="compositionally biased region" description="Polar residues" evidence="1">
    <location>
        <begin position="199"/>
        <end position="214"/>
    </location>
</feature>
<gene>
    <name evidence="2" type="ORF">NAV_LOCUS1941</name>
</gene>
<dbReference type="STRING" id="6277.A0A498S1H9"/>
<proteinExistence type="predicted"/>
<feature type="region of interest" description="Disordered" evidence="1">
    <location>
        <begin position="23"/>
        <end position="87"/>
    </location>
</feature>
<dbReference type="OrthoDB" id="5863193at2759"/>
<reference evidence="2 3" key="1">
    <citation type="submission" date="2018-08" db="EMBL/GenBank/DDBJ databases">
        <authorList>
            <person name="Laetsch R D."/>
            <person name="Stevens L."/>
            <person name="Kumar S."/>
            <person name="Blaxter L. M."/>
        </authorList>
    </citation>
    <scope>NUCLEOTIDE SEQUENCE [LARGE SCALE GENOMIC DNA]</scope>
</reference>
<evidence type="ECO:0000256" key="1">
    <source>
        <dbReference type="SAM" id="MobiDB-lite"/>
    </source>
</evidence>
<feature type="compositionally biased region" description="Polar residues" evidence="1">
    <location>
        <begin position="23"/>
        <end position="32"/>
    </location>
</feature>